<dbReference type="Gene3D" id="3.30.1490.20">
    <property type="entry name" value="ATP-grasp fold, A domain"/>
    <property type="match status" value="1"/>
</dbReference>
<dbReference type="InterPro" id="IPR011761">
    <property type="entry name" value="ATP-grasp"/>
</dbReference>
<name>A0A813K1N4_POLGL</name>
<evidence type="ECO:0000313" key="4">
    <source>
        <dbReference type="Proteomes" id="UP000626109"/>
    </source>
</evidence>
<dbReference type="PANTHER" id="PTHR21621:SF0">
    <property type="entry name" value="BETA-CITRYLGLUTAMATE SYNTHASE B-RELATED"/>
    <property type="match status" value="1"/>
</dbReference>
<dbReference type="Proteomes" id="UP000626109">
    <property type="component" value="Unassembled WGS sequence"/>
</dbReference>
<keyword evidence="1" id="KW-0067">ATP-binding</keyword>
<dbReference type="Gene3D" id="3.30.470.20">
    <property type="entry name" value="ATP-grasp fold, B domain"/>
    <property type="match status" value="1"/>
</dbReference>
<evidence type="ECO:0000256" key="1">
    <source>
        <dbReference type="PROSITE-ProRule" id="PRU00409"/>
    </source>
</evidence>
<dbReference type="GO" id="GO:0005524">
    <property type="term" value="F:ATP binding"/>
    <property type="evidence" value="ECO:0007669"/>
    <property type="project" value="UniProtKB-UniRule"/>
</dbReference>
<dbReference type="GO" id="GO:0046872">
    <property type="term" value="F:metal ion binding"/>
    <property type="evidence" value="ECO:0007669"/>
    <property type="project" value="InterPro"/>
</dbReference>
<reference evidence="3" key="1">
    <citation type="submission" date="2021-02" db="EMBL/GenBank/DDBJ databases">
        <authorList>
            <person name="Dougan E. K."/>
            <person name="Rhodes N."/>
            <person name="Thang M."/>
            <person name="Chan C."/>
        </authorList>
    </citation>
    <scope>NUCLEOTIDE SEQUENCE</scope>
</reference>
<feature type="non-terminal residue" evidence="3">
    <location>
        <position position="1"/>
    </location>
</feature>
<dbReference type="SUPFAM" id="SSF56059">
    <property type="entry name" value="Glutathione synthetase ATP-binding domain-like"/>
    <property type="match status" value="1"/>
</dbReference>
<evidence type="ECO:0000259" key="2">
    <source>
        <dbReference type="PROSITE" id="PS50975"/>
    </source>
</evidence>
<dbReference type="AlphaFoldDB" id="A0A813K1N4"/>
<accession>A0A813K1N4</accession>
<dbReference type="PROSITE" id="PS50975">
    <property type="entry name" value="ATP_GRASP"/>
    <property type="match status" value="1"/>
</dbReference>
<keyword evidence="1" id="KW-0547">Nucleotide-binding</keyword>
<gene>
    <name evidence="3" type="ORF">PGLA2088_LOCUS27938</name>
</gene>
<sequence>LGASVAGTSPLKWNALLNLVSDAASPEIQRRLIAAMRAAEAAGALVMNGASAHAASAGKVAQHALLNLAGLRAPATIAVSEAPAADLLRAATAAGLRYPLLLKPNAGGFGNGIASFASEAELRSASAERLRGAFGIDGLALLQEQVAPDSGLVGRIWLLGGEVLCAVRAPAMEIGSDGASTPSGCMANLKTAVAAVAWDPPPCVKKEVRRIAELAGASWGSVELLWPQGADQEQRLYFDLNLSCISTMPDTLVVSDSNKIWEEDFDPYTALARFVICKVVEKSSA</sequence>
<dbReference type="EMBL" id="CAJNNW010027664">
    <property type="protein sequence ID" value="CAE8692565.1"/>
    <property type="molecule type" value="Genomic_DNA"/>
</dbReference>
<proteinExistence type="predicted"/>
<protein>
    <recommendedName>
        <fullName evidence="2">ATP-grasp domain-containing protein</fullName>
    </recommendedName>
</protein>
<evidence type="ECO:0000313" key="3">
    <source>
        <dbReference type="EMBL" id="CAE8692565.1"/>
    </source>
</evidence>
<dbReference type="InterPro" id="IPR013815">
    <property type="entry name" value="ATP_grasp_subdomain_1"/>
</dbReference>
<comment type="caution">
    <text evidence="3">The sequence shown here is derived from an EMBL/GenBank/DDBJ whole genome shotgun (WGS) entry which is preliminary data.</text>
</comment>
<dbReference type="GO" id="GO:0018169">
    <property type="term" value="F:ribosomal S6-glutamic acid ligase activity"/>
    <property type="evidence" value="ECO:0007669"/>
    <property type="project" value="TreeGrafter"/>
</dbReference>
<organism evidence="3 4">
    <name type="scientific">Polarella glacialis</name>
    <name type="common">Dinoflagellate</name>
    <dbReference type="NCBI Taxonomy" id="89957"/>
    <lineage>
        <taxon>Eukaryota</taxon>
        <taxon>Sar</taxon>
        <taxon>Alveolata</taxon>
        <taxon>Dinophyceae</taxon>
        <taxon>Suessiales</taxon>
        <taxon>Suessiaceae</taxon>
        <taxon>Polarella</taxon>
    </lineage>
</organism>
<dbReference type="PANTHER" id="PTHR21621">
    <property type="entry name" value="RIBOSOMAL PROTEIN S6 MODIFICATION PROTEIN"/>
    <property type="match status" value="1"/>
</dbReference>
<feature type="domain" description="ATP-grasp" evidence="2">
    <location>
        <begin position="63"/>
        <end position="276"/>
    </location>
</feature>
<dbReference type="GO" id="GO:0005737">
    <property type="term" value="C:cytoplasm"/>
    <property type="evidence" value="ECO:0007669"/>
    <property type="project" value="TreeGrafter"/>
</dbReference>